<name>L0DIU7_SINAD</name>
<keyword evidence="1" id="KW-0472">Membrane</keyword>
<dbReference type="OrthoDB" id="301622at2"/>
<keyword evidence="1" id="KW-0812">Transmembrane</keyword>
<reference evidence="2 3" key="1">
    <citation type="submission" date="2012-02" db="EMBL/GenBank/DDBJ databases">
        <title>Complete sequence of chromosome of Singulisphaera acidiphila DSM 18658.</title>
        <authorList>
            <consortium name="US DOE Joint Genome Institute (JGI-PGF)"/>
            <person name="Lucas S."/>
            <person name="Copeland A."/>
            <person name="Lapidus A."/>
            <person name="Glavina del Rio T."/>
            <person name="Dalin E."/>
            <person name="Tice H."/>
            <person name="Bruce D."/>
            <person name="Goodwin L."/>
            <person name="Pitluck S."/>
            <person name="Peters L."/>
            <person name="Ovchinnikova G."/>
            <person name="Chertkov O."/>
            <person name="Kyrpides N."/>
            <person name="Mavromatis K."/>
            <person name="Ivanova N."/>
            <person name="Brettin T."/>
            <person name="Detter J.C."/>
            <person name="Han C."/>
            <person name="Larimer F."/>
            <person name="Land M."/>
            <person name="Hauser L."/>
            <person name="Markowitz V."/>
            <person name="Cheng J.-F."/>
            <person name="Hugenholtz P."/>
            <person name="Woyke T."/>
            <person name="Wu D."/>
            <person name="Tindall B."/>
            <person name="Pomrenke H."/>
            <person name="Brambilla E."/>
            <person name="Klenk H.-P."/>
            <person name="Eisen J.A."/>
        </authorList>
    </citation>
    <scope>NUCLEOTIDE SEQUENCE [LARGE SCALE GENOMIC DNA]</scope>
    <source>
        <strain evidence="3">ATCC BAA-1392 / DSM 18658 / VKM B-2454 / MOB10</strain>
    </source>
</reference>
<dbReference type="HOGENOM" id="CLU_1141974_0_0_0"/>
<feature type="transmembrane region" description="Helical" evidence="1">
    <location>
        <begin position="152"/>
        <end position="170"/>
    </location>
</feature>
<evidence type="ECO:0000256" key="1">
    <source>
        <dbReference type="SAM" id="Phobius"/>
    </source>
</evidence>
<feature type="transmembrane region" description="Helical" evidence="1">
    <location>
        <begin position="115"/>
        <end position="132"/>
    </location>
</feature>
<evidence type="ECO:0000313" key="3">
    <source>
        <dbReference type="Proteomes" id="UP000010798"/>
    </source>
</evidence>
<protein>
    <submittedName>
        <fullName evidence="2">Uncharacterized protein</fullName>
    </submittedName>
</protein>
<organism evidence="2 3">
    <name type="scientific">Singulisphaera acidiphila (strain ATCC BAA-1392 / DSM 18658 / VKM B-2454 / MOB10)</name>
    <dbReference type="NCBI Taxonomy" id="886293"/>
    <lineage>
        <taxon>Bacteria</taxon>
        <taxon>Pseudomonadati</taxon>
        <taxon>Planctomycetota</taxon>
        <taxon>Planctomycetia</taxon>
        <taxon>Isosphaerales</taxon>
        <taxon>Isosphaeraceae</taxon>
        <taxon>Singulisphaera</taxon>
    </lineage>
</organism>
<dbReference type="Proteomes" id="UP000010798">
    <property type="component" value="Chromosome"/>
</dbReference>
<dbReference type="RefSeq" id="WP_015247700.1">
    <property type="nucleotide sequence ID" value="NC_019892.1"/>
</dbReference>
<feature type="transmembrane region" description="Helical" evidence="1">
    <location>
        <begin position="50"/>
        <end position="71"/>
    </location>
</feature>
<accession>L0DIU7</accession>
<dbReference type="KEGG" id="saci:Sinac_4390"/>
<proteinExistence type="predicted"/>
<feature type="transmembrane region" description="Helical" evidence="1">
    <location>
        <begin position="24"/>
        <end position="43"/>
    </location>
</feature>
<gene>
    <name evidence="2" type="ordered locus">Sinac_4390</name>
</gene>
<keyword evidence="3" id="KW-1185">Reference proteome</keyword>
<dbReference type="AlphaFoldDB" id="L0DIU7"/>
<feature type="transmembrane region" description="Helical" evidence="1">
    <location>
        <begin position="202"/>
        <end position="221"/>
    </location>
</feature>
<evidence type="ECO:0000313" key="2">
    <source>
        <dbReference type="EMBL" id="AGA28581.1"/>
    </source>
</evidence>
<keyword evidence="1" id="KW-1133">Transmembrane helix</keyword>
<sequence length="245" mass="26574">MKLTALIALPLAIFRPTPSIPQSPLFLFALVMIGIVLVQAVILGRPLRAFHYTFLVVGFAASLAITEVAFMPATPGKRGSLQLLGTLIRWYESSVGDFSSNHRIFQYLDTIDRRVTETLGLLIAWAAGLWVARQVKRQGPRPGTRNRHVIPFIQGALIGLGVLTASSFAIDTWGTKPKTPTSISKNLRWSGLAHAPILGSHTRILGCAILPLLSGFTVMYLNQRRNPSGAAVGQEEPEPSLISAS</sequence>
<dbReference type="EMBL" id="CP003364">
    <property type="protein sequence ID" value="AGA28581.1"/>
    <property type="molecule type" value="Genomic_DNA"/>
</dbReference>